<dbReference type="PANTHER" id="PTHR11085">
    <property type="entry name" value="NAD-DEPENDENT PROTEIN DEACYLASE SIRTUIN-5, MITOCHONDRIAL-RELATED"/>
    <property type="match status" value="1"/>
</dbReference>
<dbReference type="PANTHER" id="PTHR11085:SF6">
    <property type="entry name" value="NAD-DEPENDENT PROTEIN DEACETYLASE SIRTUIN-2"/>
    <property type="match status" value="1"/>
</dbReference>
<reference evidence="10" key="1">
    <citation type="submission" date="2020-05" db="EMBL/GenBank/DDBJ databases">
        <title>Phylogenomic resolution of chytrid fungi.</title>
        <authorList>
            <person name="Stajich J.E."/>
            <person name="Amses K."/>
            <person name="Simmons R."/>
            <person name="Seto K."/>
            <person name="Myers J."/>
            <person name="Bonds A."/>
            <person name="Quandt C.A."/>
            <person name="Barry K."/>
            <person name="Liu P."/>
            <person name="Grigoriev I."/>
            <person name="Longcore J.E."/>
            <person name="James T.Y."/>
        </authorList>
    </citation>
    <scope>NUCLEOTIDE SEQUENCE</scope>
    <source>
        <strain evidence="10">JEL0379</strain>
    </source>
</reference>
<dbReference type="Gene3D" id="3.30.1600.10">
    <property type="entry name" value="SIR2/SIRT2 'Small Domain"/>
    <property type="match status" value="1"/>
</dbReference>
<proteinExistence type="inferred from homology"/>
<evidence type="ECO:0000256" key="3">
    <source>
        <dbReference type="ARBA" id="ARBA00022679"/>
    </source>
</evidence>
<sequence length="444" mass="47914">MPSRRSGRGKSPVPTPLEAKAKDPSLNILPDATIEAVATYIKEKKPSRILVLTGAGISTSCGIPDFRSPGTGLYDNLRKYNLPFAEAIFTMSYFRRRPEAFYALARELYPGAFRPSPCHFFIRLLADRGLLLRNYTQNIDTLERGAGIHPDRLVEAHGSFAAAKCCGQMVADPAAVPPLARDAGDSPTSSSSDDDDGLVVDPGCGRTYSQAEVKKRILAGEIPRCDDCNGLVKPDIVFFGEALPARFHTLAVQDLSTCDLVLVIGTSLQVQPFSTLIDRVPPRVPRLLINREQVGVFEDETYTERGFDFVGDRHTYRRDAVFLGDCDAGCQKLAELLGWDDDLQLLVAEDRRAAVIEVGGDAAATPIAVPVHPVLAKDVAAAVGEQVDAAKEPQVDSLAQESEVEAKETPKSAPSVLEDLIDGIRNLFTGASDEEPGPSAGKPT</sequence>
<dbReference type="GO" id="GO:0070403">
    <property type="term" value="F:NAD+ binding"/>
    <property type="evidence" value="ECO:0007669"/>
    <property type="project" value="InterPro"/>
</dbReference>
<dbReference type="InterPro" id="IPR003000">
    <property type="entry name" value="Sirtuin"/>
</dbReference>
<accession>A0AAD5TL51</accession>
<feature type="domain" description="Deacetylase sirtuin-type" evidence="9">
    <location>
        <begin position="27"/>
        <end position="340"/>
    </location>
</feature>
<keyword evidence="4" id="KW-0479">Metal-binding</keyword>
<keyword evidence="11" id="KW-1185">Reference proteome</keyword>
<dbReference type="InterPro" id="IPR026591">
    <property type="entry name" value="Sirtuin_cat_small_dom_sf"/>
</dbReference>
<keyword evidence="3" id="KW-0808">Transferase</keyword>
<feature type="region of interest" description="Disordered" evidence="8">
    <location>
        <begin position="177"/>
        <end position="198"/>
    </location>
</feature>
<keyword evidence="6" id="KW-0520">NAD</keyword>
<evidence type="ECO:0000259" key="9">
    <source>
        <dbReference type="PROSITE" id="PS50305"/>
    </source>
</evidence>
<dbReference type="InterPro" id="IPR026590">
    <property type="entry name" value="Ssirtuin_cat_dom"/>
</dbReference>
<dbReference type="GO" id="GO:0046872">
    <property type="term" value="F:metal ion binding"/>
    <property type="evidence" value="ECO:0007669"/>
    <property type="project" value="UniProtKB-KW"/>
</dbReference>
<dbReference type="AlphaFoldDB" id="A0AAD5TL51"/>
<comment type="caution">
    <text evidence="10">The sequence shown here is derived from an EMBL/GenBank/DDBJ whole genome shotgun (WGS) entry which is preliminary data.</text>
</comment>
<evidence type="ECO:0000256" key="4">
    <source>
        <dbReference type="ARBA" id="ARBA00022723"/>
    </source>
</evidence>
<comment type="caution">
    <text evidence="7">Lacks conserved residue(s) required for the propagation of feature annotation.</text>
</comment>
<dbReference type="CDD" id="cd01408">
    <property type="entry name" value="SIRT1"/>
    <property type="match status" value="1"/>
</dbReference>
<evidence type="ECO:0000313" key="11">
    <source>
        <dbReference type="Proteomes" id="UP001212152"/>
    </source>
</evidence>
<dbReference type="InterPro" id="IPR029035">
    <property type="entry name" value="DHS-like_NAD/FAD-binding_dom"/>
</dbReference>
<dbReference type="GO" id="GO:0005634">
    <property type="term" value="C:nucleus"/>
    <property type="evidence" value="ECO:0007669"/>
    <property type="project" value="TreeGrafter"/>
</dbReference>
<dbReference type="EMBL" id="JADGJQ010000021">
    <property type="protein sequence ID" value="KAJ3179304.1"/>
    <property type="molecule type" value="Genomic_DNA"/>
</dbReference>
<dbReference type="SUPFAM" id="SSF52467">
    <property type="entry name" value="DHS-like NAD/FAD-binding domain"/>
    <property type="match status" value="1"/>
</dbReference>
<comment type="cofactor">
    <cofactor evidence="1">
        <name>Zn(2+)</name>
        <dbReference type="ChEBI" id="CHEBI:29105"/>
    </cofactor>
</comment>
<evidence type="ECO:0000256" key="1">
    <source>
        <dbReference type="ARBA" id="ARBA00001947"/>
    </source>
</evidence>
<dbReference type="PROSITE" id="PS50305">
    <property type="entry name" value="SIRTUIN"/>
    <property type="match status" value="1"/>
</dbReference>
<gene>
    <name evidence="10" type="primary">SIRT2</name>
    <name evidence="10" type="ORF">HDU87_002913</name>
</gene>
<feature type="region of interest" description="Disordered" evidence="8">
    <location>
        <begin position="1"/>
        <end position="21"/>
    </location>
</feature>
<dbReference type="Proteomes" id="UP001212152">
    <property type="component" value="Unassembled WGS sequence"/>
</dbReference>
<keyword evidence="5" id="KW-0862">Zinc</keyword>
<dbReference type="Gene3D" id="3.40.50.1220">
    <property type="entry name" value="TPP-binding domain"/>
    <property type="match status" value="1"/>
</dbReference>
<name>A0AAD5TL51_9FUNG</name>
<evidence type="ECO:0000256" key="7">
    <source>
        <dbReference type="PROSITE-ProRule" id="PRU00236"/>
    </source>
</evidence>
<evidence type="ECO:0000313" key="10">
    <source>
        <dbReference type="EMBL" id="KAJ3179304.1"/>
    </source>
</evidence>
<protein>
    <submittedName>
        <fullName evidence="10">NAD-dependent protein deacetylase sirtuin-2</fullName>
    </submittedName>
</protein>
<dbReference type="GO" id="GO:0017136">
    <property type="term" value="F:histone deacetylase activity, NAD-dependent"/>
    <property type="evidence" value="ECO:0007669"/>
    <property type="project" value="TreeGrafter"/>
</dbReference>
<evidence type="ECO:0000256" key="5">
    <source>
        <dbReference type="ARBA" id="ARBA00022833"/>
    </source>
</evidence>
<evidence type="ECO:0000256" key="8">
    <source>
        <dbReference type="SAM" id="MobiDB-lite"/>
    </source>
</evidence>
<dbReference type="Pfam" id="PF02146">
    <property type="entry name" value="SIR2"/>
    <property type="match status" value="2"/>
</dbReference>
<comment type="similarity">
    <text evidence="2">Belongs to the sirtuin family. Class I subfamily.</text>
</comment>
<feature type="region of interest" description="Disordered" evidence="8">
    <location>
        <begin position="391"/>
        <end position="415"/>
    </location>
</feature>
<dbReference type="InterPro" id="IPR050134">
    <property type="entry name" value="NAD-dep_sirtuin_deacylases"/>
</dbReference>
<organism evidence="10 11">
    <name type="scientific">Geranomyces variabilis</name>
    <dbReference type="NCBI Taxonomy" id="109894"/>
    <lineage>
        <taxon>Eukaryota</taxon>
        <taxon>Fungi</taxon>
        <taxon>Fungi incertae sedis</taxon>
        <taxon>Chytridiomycota</taxon>
        <taxon>Chytridiomycota incertae sedis</taxon>
        <taxon>Chytridiomycetes</taxon>
        <taxon>Spizellomycetales</taxon>
        <taxon>Powellomycetaceae</taxon>
        <taxon>Geranomyces</taxon>
    </lineage>
</organism>
<evidence type="ECO:0000256" key="6">
    <source>
        <dbReference type="ARBA" id="ARBA00023027"/>
    </source>
</evidence>
<evidence type="ECO:0000256" key="2">
    <source>
        <dbReference type="ARBA" id="ARBA00006924"/>
    </source>
</evidence>